<dbReference type="GO" id="GO:0000160">
    <property type="term" value="P:phosphorelay signal transduction system"/>
    <property type="evidence" value="ECO:0007669"/>
    <property type="project" value="InterPro"/>
</dbReference>
<dbReference type="CDD" id="cd00383">
    <property type="entry name" value="trans_reg_C"/>
    <property type="match status" value="1"/>
</dbReference>
<gene>
    <name evidence="4" type="ORF">FIV01_06430</name>
</gene>
<dbReference type="InterPro" id="IPR001867">
    <property type="entry name" value="OmpR/PhoB-type_DNA-bd"/>
</dbReference>
<keyword evidence="5" id="KW-1185">Reference proteome</keyword>
<protein>
    <submittedName>
        <fullName evidence="4">Invasion protein regulator</fullName>
    </submittedName>
</protein>
<dbReference type="Pfam" id="PF00486">
    <property type="entry name" value="Trans_reg_C"/>
    <property type="match status" value="1"/>
</dbReference>
<dbReference type="SUPFAM" id="SSF46894">
    <property type="entry name" value="C-terminal effector domain of the bipartite response regulators"/>
    <property type="match status" value="1"/>
</dbReference>
<evidence type="ECO:0000313" key="5">
    <source>
        <dbReference type="Proteomes" id="UP000326936"/>
    </source>
</evidence>
<keyword evidence="1 2" id="KW-0238">DNA-binding</keyword>
<name>A0A5P9CIL9_9VIBR</name>
<organism evidence="4 5">
    <name type="scientific">Vibrio aquimaris</name>
    <dbReference type="NCBI Taxonomy" id="2587862"/>
    <lineage>
        <taxon>Bacteria</taxon>
        <taxon>Pseudomonadati</taxon>
        <taxon>Pseudomonadota</taxon>
        <taxon>Gammaproteobacteria</taxon>
        <taxon>Vibrionales</taxon>
        <taxon>Vibrionaceae</taxon>
        <taxon>Vibrio</taxon>
    </lineage>
</organism>
<dbReference type="EMBL" id="CP045350">
    <property type="protein sequence ID" value="QFT26056.1"/>
    <property type="molecule type" value="Genomic_DNA"/>
</dbReference>
<dbReference type="SMART" id="SM00862">
    <property type="entry name" value="Trans_reg_C"/>
    <property type="match status" value="1"/>
</dbReference>
<accession>A0A5P9CIL9</accession>
<proteinExistence type="predicted"/>
<evidence type="ECO:0000256" key="2">
    <source>
        <dbReference type="PROSITE-ProRule" id="PRU01091"/>
    </source>
</evidence>
<dbReference type="AlphaFoldDB" id="A0A5P9CIL9"/>
<dbReference type="Gene3D" id="1.10.10.10">
    <property type="entry name" value="Winged helix-like DNA-binding domain superfamily/Winged helix DNA-binding domain"/>
    <property type="match status" value="1"/>
</dbReference>
<evidence type="ECO:0000259" key="3">
    <source>
        <dbReference type="PROSITE" id="PS51755"/>
    </source>
</evidence>
<feature type="DNA-binding region" description="OmpR/PhoB-type" evidence="2">
    <location>
        <begin position="2"/>
        <end position="102"/>
    </location>
</feature>
<evidence type="ECO:0000313" key="4">
    <source>
        <dbReference type="EMBL" id="QFT26056.1"/>
    </source>
</evidence>
<reference evidence="4 5" key="1">
    <citation type="submission" date="2019-10" db="EMBL/GenBank/DDBJ databases">
        <title>Complete genome sequence of Vibrio sp. strain THAF100, isolated from non-filtered water from the water column of tank 6 of a marine aquarium containing stony-coral fragments. Water maintained at 26 degree C.</title>
        <authorList>
            <person name="Ruckert C."/>
            <person name="Franco A."/>
            <person name="Kalinowski J."/>
            <person name="Glaeser S."/>
        </authorList>
    </citation>
    <scope>NUCLEOTIDE SEQUENCE [LARGE SCALE GENOMIC DNA]</scope>
    <source>
        <strain evidence="4 5">THAF100</strain>
    </source>
</reference>
<dbReference type="GO" id="GO:0003677">
    <property type="term" value="F:DNA binding"/>
    <property type="evidence" value="ECO:0007669"/>
    <property type="project" value="UniProtKB-UniRule"/>
</dbReference>
<dbReference type="InterPro" id="IPR036388">
    <property type="entry name" value="WH-like_DNA-bd_sf"/>
</dbReference>
<dbReference type="KEGG" id="vaq:FIV01_06430"/>
<feature type="domain" description="OmpR/PhoB-type" evidence="3">
    <location>
        <begin position="2"/>
        <end position="102"/>
    </location>
</feature>
<dbReference type="InterPro" id="IPR016032">
    <property type="entry name" value="Sig_transdc_resp-reg_C-effctor"/>
</dbReference>
<sequence precursor="true">MSILIINENLILNLLAGSVEDITTGYKSMLGGNEVAMLKFMVEHPSQPLTKSILLEQVWHKKGVIVEESSLLHCISSCRKALRDKDAEIISTVRGVGYQFNGDIRDYEPETITPIANQQPDINGPLNDSSWLVLNKPRSAYLAMFVFSALSSHWLVSSWVSPWVEAEYTETFYTKCTLSTQSPLVVNQVRAFETDNQVILIKEDGTSISYRPKDVEVVCE</sequence>
<dbReference type="GO" id="GO:0006355">
    <property type="term" value="P:regulation of DNA-templated transcription"/>
    <property type="evidence" value="ECO:0007669"/>
    <property type="project" value="InterPro"/>
</dbReference>
<dbReference type="Proteomes" id="UP000326936">
    <property type="component" value="Chromosome"/>
</dbReference>
<evidence type="ECO:0000256" key="1">
    <source>
        <dbReference type="ARBA" id="ARBA00023125"/>
    </source>
</evidence>
<dbReference type="PROSITE" id="PS51755">
    <property type="entry name" value="OMPR_PHOB"/>
    <property type="match status" value="1"/>
</dbReference>